<keyword evidence="2" id="KW-1185">Reference proteome</keyword>
<organism evidence="1 2">
    <name type="scientific">Ovis ammon polii x Ovis aries</name>
    <dbReference type="NCBI Taxonomy" id="2918886"/>
    <lineage>
        <taxon>Eukaryota</taxon>
        <taxon>Metazoa</taxon>
        <taxon>Chordata</taxon>
        <taxon>Craniata</taxon>
        <taxon>Vertebrata</taxon>
        <taxon>Euteleostomi</taxon>
        <taxon>Mammalia</taxon>
        <taxon>Eutheria</taxon>
        <taxon>Laurasiatheria</taxon>
        <taxon>Artiodactyla</taxon>
        <taxon>Ruminantia</taxon>
        <taxon>Pecora</taxon>
        <taxon>Bovidae</taxon>
        <taxon>Caprinae</taxon>
        <taxon>Ovis</taxon>
    </lineage>
</organism>
<accession>A0ACB9UDH3</accession>
<sequence length="252" mass="27777">MHFICLHGLQFPKRKLTISIPAKEKDEWVHSATGKKRRKKKEAYFNYMGKLLKQALRCLQVEPSAPPSSRPIVDLIGAMETQSEPSELELDDVVITNPHIEAILENEDWIEDASGLMSHCIAILKICHTLTEKLVAMTMGSGAKMKTSASVSDIIVVAKRISPRVDDVVKSMYPPLDPKLLDARTTALLLSVSHLVLVTRNACHLTGGLDWIDQSLTAAEEHLEVLREAALASEPDKGLPGPEGFLQEQSAI</sequence>
<gene>
    <name evidence="1" type="ORF">MJG53_014852</name>
</gene>
<dbReference type="EMBL" id="CM043043">
    <property type="protein sequence ID" value="KAI4566175.1"/>
    <property type="molecule type" value="Genomic_DNA"/>
</dbReference>
<comment type="caution">
    <text evidence="1">The sequence shown here is derived from an EMBL/GenBank/DDBJ whole genome shotgun (WGS) entry which is preliminary data.</text>
</comment>
<dbReference type="Proteomes" id="UP001057279">
    <property type="component" value="Linkage Group LG18"/>
</dbReference>
<protein>
    <submittedName>
        <fullName evidence="1">Uncharacterized protein</fullName>
    </submittedName>
</protein>
<reference evidence="1" key="1">
    <citation type="submission" date="2022-03" db="EMBL/GenBank/DDBJ databases">
        <title>Genomic analyses of argali, domestic sheep and their hybrids provide insights into chromosomal evolution, heterosis and genetic basis of agronomic traits.</title>
        <authorList>
            <person name="Li M."/>
        </authorList>
    </citation>
    <scope>NUCLEOTIDE SEQUENCE</scope>
    <source>
        <strain evidence="1">F1 hybrid</strain>
    </source>
</reference>
<proteinExistence type="predicted"/>
<name>A0ACB9UDH3_9CETA</name>
<evidence type="ECO:0000313" key="2">
    <source>
        <dbReference type="Proteomes" id="UP001057279"/>
    </source>
</evidence>
<evidence type="ECO:0000313" key="1">
    <source>
        <dbReference type="EMBL" id="KAI4566175.1"/>
    </source>
</evidence>